<evidence type="ECO:0000256" key="3">
    <source>
        <dbReference type="ARBA" id="ARBA00022801"/>
    </source>
</evidence>
<reference evidence="7" key="1">
    <citation type="journal article" date="2014" name="Front. Microbiol.">
        <title>High frequency of phylogenetically diverse reductive dehalogenase-homologous genes in deep subseafloor sedimentary metagenomes.</title>
        <authorList>
            <person name="Kawai M."/>
            <person name="Futagami T."/>
            <person name="Toyoda A."/>
            <person name="Takaki Y."/>
            <person name="Nishi S."/>
            <person name="Hori S."/>
            <person name="Arai W."/>
            <person name="Tsubouchi T."/>
            <person name="Morono Y."/>
            <person name="Uchiyama I."/>
            <person name="Ito T."/>
            <person name="Fujiyama A."/>
            <person name="Inagaki F."/>
            <person name="Takami H."/>
        </authorList>
    </citation>
    <scope>NUCLEOTIDE SEQUENCE</scope>
    <source>
        <strain evidence="7">Expedition CK06-06</strain>
    </source>
</reference>
<gene>
    <name evidence="7" type="ORF">S01H4_01342</name>
</gene>
<accession>X0ZFR4</accession>
<evidence type="ECO:0000256" key="5">
    <source>
        <dbReference type="SAM" id="Phobius"/>
    </source>
</evidence>
<dbReference type="InterPro" id="IPR029045">
    <property type="entry name" value="ClpP/crotonase-like_dom_sf"/>
</dbReference>
<dbReference type="InterPro" id="IPR036034">
    <property type="entry name" value="PDZ_sf"/>
</dbReference>
<dbReference type="FunFam" id="2.30.42.10:FF:000063">
    <property type="entry name" value="Peptidase, S41 family"/>
    <property type="match status" value="1"/>
</dbReference>
<dbReference type="PROSITE" id="PS50106">
    <property type="entry name" value="PDZ"/>
    <property type="match status" value="1"/>
</dbReference>
<dbReference type="InterPro" id="IPR041489">
    <property type="entry name" value="PDZ_6"/>
</dbReference>
<comment type="similarity">
    <text evidence="1">Belongs to the peptidase S41A family.</text>
</comment>
<keyword evidence="4" id="KW-0720">Serine protease</keyword>
<comment type="caution">
    <text evidence="7">The sequence shown here is derived from an EMBL/GenBank/DDBJ whole genome shotgun (WGS) entry which is preliminary data.</text>
</comment>
<feature type="transmembrane region" description="Helical" evidence="5">
    <location>
        <begin position="12"/>
        <end position="32"/>
    </location>
</feature>
<evidence type="ECO:0000256" key="2">
    <source>
        <dbReference type="ARBA" id="ARBA00022670"/>
    </source>
</evidence>
<dbReference type="SUPFAM" id="SSF50156">
    <property type="entry name" value="PDZ domain-like"/>
    <property type="match status" value="1"/>
</dbReference>
<dbReference type="PANTHER" id="PTHR32060:SF30">
    <property type="entry name" value="CARBOXY-TERMINAL PROCESSING PROTEASE CTPA"/>
    <property type="match status" value="1"/>
</dbReference>
<protein>
    <recommendedName>
        <fullName evidence="6">PDZ domain-containing protein</fullName>
    </recommendedName>
</protein>
<feature type="domain" description="PDZ" evidence="6">
    <location>
        <begin position="171"/>
        <end position="238"/>
    </location>
</feature>
<sequence length="455" mass="51376">MVKKISINKVKNRIYIIILSTLIFSIITSSIGCNIKQQLFKTPEKIKEVVKIKSDINISPINDVIGSIEEEFLYDIKREELISSVFEGIIKSTDEKYPGLLSTQDKDELEKIKDKYPEDSLDSIVEIIRKLIEKKDELKSDDLIMYANESIVKSLQIKDKYAYFFYPENYKIMIEDYSGHISGVGMYVNQIDEKIVVVKPIENTPAYRAGIKGDDVIISVDGQSIESKNIDEVIALIRGKAGTKVTIIFFRPETNKKFTKELIREEIEIPNLIIEILDNKIGYVRYIRFIEGGANRLKNELEKLSDQGIEALILDLRGNTGGLLSDAVNLAQLFINRGNIVIVKEKADTITYRGKDTPYAQIPLVVIVDKYSASASEILAGALQDHNRAKLVGNTTFGKSTVQQIFSLPDSSGIKFTTANYYLPSERSIEEIGIIPDIIINDDDKTEEDEQLEVI</sequence>
<keyword evidence="3" id="KW-0378">Hydrolase</keyword>
<dbReference type="SMART" id="SM00245">
    <property type="entry name" value="TSPc"/>
    <property type="match status" value="1"/>
</dbReference>
<dbReference type="SMART" id="SM00228">
    <property type="entry name" value="PDZ"/>
    <property type="match status" value="1"/>
</dbReference>
<dbReference type="PROSITE" id="PS51257">
    <property type="entry name" value="PROKAR_LIPOPROTEIN"/>
    <property type="match status" value="1"/>
</dbReference>
<keyword evidence="5" id="KW-0472">Membrane</keyword>
<proteinExistence type="inferred from homology"/>
<evidence type="ECO:0000259" key="6">
    <source>
        <dbReference type="PROSITE" id="PS50106"/>
    </source>
</evidence>
<dbReference type="NCBIfam" id="TIGR00225">
    <property type="entry name" value="prc"/>
    <property type="match status" value="1"/>
</dbReference>
<evidence type="ECO:0000256" key="4">
    <source>
        <dbReference type="ARBA" id="ARBA00022825"/>
    </source>
</evidence>
<dbReference type="CDD" id="cd07560">
    <property type="entry name" value="Peptidase_S41_CPP"/>
    <property type="match status" value="1"/>
</dbReference>
<dbReference type="GO" id="GO:0007165">
    <property type="term" value="P:signal transduction"/>
    <property type="evidence" value="ECO:0007669"/>
    <property type="project" value="TreeGrafter"/>
</dbReference>
<dbReference type="EMBL" id="BART01000240">
    <property type="protein sequence ID" value="GAG68480.1"/>
    <property type="molecule type" value="Genomic_DNA"/>
</dbReference>
<dbReference type="Pfam" id="PF03572">
    <property type="entry name" value="Peptidase_S41"/>
    <property type="match status" value="1"/>
</dbReference>
<keyword evidence="5" id="KW-0812">Transmembrane</keyword>
<keyword evidence="2" id="KW-0645">Protease</keyword>
<evidence type="ECO:0000256" key="1">
    <source>
        <dbReference type="ARBA" id="ARBA00009179"/>
    </source>
</evidence>
<dbReference type="AlphaFoldDB" id="X0ZFR4"/>
<dbReference type="Gene3D" id="3.30.750.44">
    <property type="match status" value="1"/>
</dbReference>
<dbReference type="InterPro" id="IPR004447">
    <property type="entry name" value="Peptidase_S41A"/>
</dbReference>
<dbReference type="PANTHER" id="PTHR32060">
    <property type="entry name" value="TAIL-SPECIFIC PROTEASE"/>
    <property type="match status" value="1"/>
</dbReference>
<dbReference type="Gene3D" id="2.30.42.10">
    <property type="match status" value="1"/>
</dbReference>
<organism evidence="7">
    <name type="scientific">marine sediment metagenome</name>
    <dbReference type="NCBI Taxonomy" id="412755"/>
    <lineage>
        <taxon>unclassified sequences</taxon>
        <taxon>metagenomes</taxon>
        <taxon>ecological metagenomes</taxon>
    </lineage>
</organism>
<dbReference type="GO" id="GO:0004175">
    <property type="term" value="F:endopeptidase activity"/>
    <property type="evidence" value="ECO:0007669"/>
    <property type="project" value="TreeGrafter"/>
</dbReference>
<dbReference type="InterPro" id="IPR005151">
    <property type="entry name" value="Tail-specific_protease"/>
</dbReference>
<dbReference type="SUPFAM" id="SSF52096">
    <property type="entry name" value="ClpP/crotonase"/>
    <property type="match status" value="1"/>
</dbReference>
<dbReference type="CDD" id="cd06782">
    <property type="entry name" value="cpPDZ_CPP-like"/>
    <property type="match status" value="1"/>
</dbReference>
<name>X0ZFR4_9ZZZZ</name>
<keyword evidence="5" id="KW-1133">Transmembrane helix</keyword>
<dbReference type="InterPro" id="IPR001478">
    <property type="entry name" value="PDZ"/>
</dbReference>
<dbReference type="Pfam" id="PF17820">
    <property type="entry name" value="PDZ_6"/>
    <property type="match status" value="1"/>
</dbReference>
<dbReference type="GO" id="GO:0006508">
    <property type="term" value="P:proteolysis"/>
    <property type="evidence" value="ECO:0007669"/>
    <property type="project" value="UniProtKB-KW"/>
</dbReference>
<dbReference type="GO" id="GO:0008236">
    <property type="term" value="F:serine-type peptidase activity"/>
    <property type="evidence" value="ECO:0007669"/>
    <property type="project" value="UniProtKB-KW"/>
</dbReference>
<dbReference type="GO" id="GO:0030288">
    <property type="term" value="C:outer membrane-bounded periplasmic space"/>
    <property type="evidence" value="ECO:0007669"/>
    <property type="project" value="TreeGrafter"/>
</dbReference>
<evidence type="ECO:0000313" key="7">
    <source>
        <dbReference type="EMBL" id="GAG68480.1"/>
    </source>
</evidence>
<dbReference type="Gene3D" id="3.90.226.10">
    <property type="entry name" value="2-enoyl-CoA Hydratase, Chain A, domain 1"/>
    <property type="match status" value="1"/>
</dbReference>